<accession>A0A1H1L6L6</accession>
<dbReference type="OrthoDB" id="5096482at2"/>
<proteinExistence type="predicted"/>
<sequence>MVNALIVVHDRAAGATVASWLDRHGSPASERFSAELDRRRSITIVSRDVAASIRGSTYFRGTAMVPELDAIAFGVDGWMALPGSADGAAGEFLVADWDRQRVRIRRDVFGSVALMHTHGPGFVAVSDSLLVLDDLRAAFGLRSTQHREALLARSVLNSHAGQQISPDTAVREIGWVPAGQGLEIRLGMRLAARLNGPPLAARIVDDAVDSTASLRGAAGFIAGATAALAGITGWRSELHLSGGYDSRIILAGALRGGAMDDIHVTASNTVPEHADDHRIAQLLAERWRFPLNESRPRDESVDLGMNPLTIWASSLLGIYDRLVPATSVRHHRRELTLTGLGAGVLKGGWGWTDLDGIFAGFDLDPARERALRRQIASGMRALGVDPRWSDASELQYAGYRNGLHGAGHIAMHMTGVRLLQQLSLAVVGHLRTDGLPARSRRHAARFAERDRGITDLLTLLHLDLALMPYEGGRAIDPDAAAHRLRELGGPLTDAEVRPIRVLGSPDDVPAGPAVLGDAIAARRGFDIELHAEAILAAAESALHAVADDAVREVSRDTIAHARWRLITKGMPPHYAGFSTPRALGLLLFAR</sequence>
<dbReference type="AlphaFoldDB" id="A0A1H1L6L6"/>
<evidence type="ECO:0000313" key="2">
    <source>
        <dbReference type="Proteomes" id="UP000199649"/>
    </source>
</evidence>
<protein>
    <recommendedName>
        <fullName evidence="3">Asparagine synthase (Glutamine-hydrolysing)</fullName>
    </recommendedName>
</protein>
<evidence type="ECO:0008006" key="3">
    <source>
        <dbReference type="Google" id="ProtNLM"/>
    </source>
</evidence>
<name>A0A1H1L6L6_9MICO</name>
<gene>
    <name evidence="1" type="ORF">SAMN04489719_0419</name>
</gene>
<reference evidence="2" key="1">
    <citation type="submission" date="2016-10" db="EMBL/GenBank/DDBJ databases">
        <authorList>
            <person name="Varghese N."/>
            <person name="Submissions S."/>
        </authorList>
    </citation>
    <scope>NUCLEOTIDE SEQUENCE [LARGE SCALE GENOMIC DNA]</scope>
    <source>
        <strain evidence="2">DSM 22965</strain>
    </source>
</reference>
<dbReference type="RefSeq" id="WP_092665491.1">
    <property type="nucleotide sequence ID" value="NZ_LT629734.1"/>
</dbReference>
<dbReference type="SUPFAM" id="SSF52402">
    <property type="entry name" value="Adenine nucleotide alpha hydrolases-like"/>
    <property type="match status" value="1"/>
</dbReference>
<organism evidence="1 2">
    <name type="scientific">Agrococcus carbonis</name>
    <dbReference type="NCBI Taxonomy" id="684552"/>
    <lineage>
        <taxon>Bacteria</taxon>
        <taxon>Bacillati</taxon>
        <taxon>Actinomycetota</taxon>
        <taxon>Actinomycetes</taxon>
        <taxon>Micrococcales</taxon>
        <taxon>Microbacteriaceae</taxon>
        <taxon>Agrococcus</taxon>
    </lineage>
</organism>
<keyword evidence="2" id="KW-1185">Reference proteome</keyword>
<dbReference type="Proteomes" id="UP000199649">
    <property type="component" value="Chromosome I"/>
</dbReference>
<dbReference type="STRING" id="684552.SAMN04489719_0419"/>
<evidence type="ECO:0000313" key="1">
    <source>
        <dbReference type="EMBL" id="SDR69549.1"/>
    </source>
</evidence>
<dbReference type="EMBL" id="LT629734">
    <property type="protein sequence ID" value="SDR69549.1"/>
    <property type="molecule type" value="Genomic_DNA"/>
</dbReference>